<keyword evidence="5" id="KW-0862">Zinc</keyword>
<accession>A0A4Y7T9N4</accession>
<dbReference type="Gene3D" id="3.30.160.60">
    <property type="entry name" value="Classic Zinc Finger"/>
    <property type="match status" value="2"/>
</dbReference>
<dbReference type="STRING" id="71717.A0A4Y7T9N4"/>
<dbReference type="Pfam" id="PF00096">
    <property type="entry name" value="zf-C2H2"/>
    <property type="match status" value="2"/>
</dbReference>
<feature type="region of interest" description="Disordered" evidence="10">
    <location>
        <begin position="115"/>
        <end position="211"/>
    </location>
</feature>
<dbReference type="GO" id="GO:0005634">
    <property type="term" value="C:nucleus"/>
    <property type="evidence" value="ECO:0007669"/>
    <property type="project" value="UniProtKB-SubCell"/>
</dbReference>
<dbReference type="InterPro" id="IPR051007">
    <property type="entry name" value="creA/MIG_C2H2-ZnF"/>
</dbReference>
<dbReference type="SMART" id="SM00355">
    <property type="entry name" value="ZnF_C2H2"/>
    <property type="match status" value="2"/>
</dbReference>
<comment type="caution">
    <text evidence="12">The sequence shown here is derived from an EMBL/GenBank/DDBJ whole genome shotgun (WGS) entry which is preliminary data.</text>
</comment>
<evidence type="ECO:0000256" key="1">
    <source>
        <dbReference type="ARBA" id="ARBA00004123"/>
    </source>
</evidence>
<dbReference type="GO" id="GO:0000978">
    <property type="term" value="F:RNA polymerase II cis-regulatory region sequence-specific DNA binding"/>
    <property type="evidence" value="ECO:0007669"/>
    <property type="project" value="TreeGrafter"/>
</dbReference>
<dbReference type="InterPro" id="IPR013087">
    <property type="entry name" value="Znf_C2H2_type"/>
</dbReference>
<comment type="subcellular location">
    <subcellularLocation>
        <location evidence="1">Nucleus</location>
    </subcellularLocation>
</comment>
<dbReference type="PANTHER" id="PTHR47428:SF2">
    <property type="entry name" value="ZINC FINGER PROTEIN RSV1"/>
    <property type="match status" value="1"/>
</dbReference>
<dbReference type="PROSITE" id="PS50157">
    <property type="entry name" value="ZINC_FINGER_C2H2_2"/>
    <property type="match status" value="2"/>
</dbReference>
<evidence type="ECO:0000256" key="10">
    <source>
        <dbReference type="SAM" id="MobiDB-lite"/>
    </source>
</evidence>
<dbReference type="AlphaFoldDB" id="A0A4Y7T9N4"/>
<feature type="compositionally biased region" description="Low complexity" evidence="10">
    <location>
        <begin position="614"/>
        <end position="627"/>
    </location>
</feature>
<protein>
    <recommendedName>
        <fullName evidence="11">C2H2-type domain-containing protein</fullName>
    </recommendedName>
</protein>
<feature type="region of interest" description="Disordered" evidence="10">
    <location>
        <begin position="300"/>
        <end position="552"/>
    </location>
</feature>
<evidence type="ECO:0000256" key="6">
    <source>
        <dbReference type="ARBA" id="ARBA00023015"/>
    </source>
</evidence>
<keyword evidence="7" id="KW-0804">Transcription</keyword>
<dbReference type="FunFam" id="3.30.160.60:FF:000018">
    <property type="entry name" value="Krueppel-like factor 15"/>
    <property type="match status" value="1"/>
</dbReference>
<gene>
    <name evidence="12" type="ORF">FA13DRAFT_1792248</name>
</gene>
<evidence type="ECO:0000313" key="13">
    <source>
        <dbReference type="Proteomes" id="UP000298030"/>
    </source>
</evidence>
<dbReference type="PROSITE" id="PS00028">
    <property type="entry name" value="ZINC_FINGER_C2H2_1"/>
    <property type="match status" value="2"/>
</dbReference>
<feature type="region of interest" description="Disordered" evidence="10">
    <location>
        <begin position="75"/>
        <end position="100"/>
    </location>
</feature>
<feature type="compositionally biased region" description="Low complexity" evidence="10">
    <location>
        <begin position="86"/>
        <end position="95"/>
    </location>
</feature>
<dbReference type="Proteomes" id="UP000298030">
    <property type="component" value="Unassembled WGS sequence"/>
</dbReference>
<keyword evidence="8" id="KW-0539">Nucleus</keyword>
<keyword evidence="4 9" id="KW-0863">Zinc-finger</keyword>
<dbReference type="GO" id="GO:0000433">
    <property type="term" value="P:carbon catabolite repression of transcription from RNA polymerase II promoter by glucose"/>
    <property type="evidence" value="ECO:0007669"/>
    <property type="project" value="TreeGrafter"/>
</dbReference>
<feature type="domain" description="C2H2-type" evidence="11">
    <location>
        <begin position="53"/>
        <end position="82"/>
    </location>
</feature>
<feature type="region of interest" description="Disordered" evidence="10">
    <location>
        <begin position="607"/>
        <end position="674"/>
    </location>
</feature>
<dbReference type="PANTHER" id="PTHR47428">
    <property type="entry name" value="REGULATORY PROTEIN MIG1-RELATED"/>
    <property type="match status" value="1"/>
</dbReference>
<feature type="compositionally biased region" description="Polar residues" evidence="10">
    <location>
        <begin position="530"/>
        <end position="548"/>
    </location>
</feature>
<feature type="compositionally biased region" description="Low complexity" evidence="10">
    <location>
        <begin position="1"/>
        <end position="16"/>
    </location>
</feature>
<feature type="compositionally biased region" description="Low complexity" evidence="10">
    <location>
        <begin position="322"/>
        <end position="338"/>
    </location>
</feature>
<feature type="compositionally biased region" description="Low complexity" evidence="10">
    <location>
        <begin position="180"/>
        <end position="194"/>
    </location>
</feature>
<dbReference type="GO" id="GO:0008270">
    <property type="term" value="F:zinc ion binding"/>
    <property type="evidence" value="ECO:0007669"/>
    <property type="project" value="UniProtKB-KW"/>
</dbReference>
<evidence type="ECO:0000256" key="8">
    <source>
        <dbReference type="ARBA" id="ARBA00023242"/>
    </source>
</evidence>
<sequence>MPEQPSSSSTAPPAQEKATARPYKCPYPTCGRAFSRLEHQTRHIRTHTGEKPFVCTFPLCEKRFSRSDELTRHSRIHSNDHHQVPSKKSAAAAKAASKHPDHHAILNSIDDIDGSSFDHHRQGESVFPVTTSYSAGGRVKKKAKSRANSDDEGEAYARPTVIGSYDGPHSRRTHSSGGNTSFSTASPSSQSAVPGGPPSAPGSTGPSPFTTLSSIAMDELYVLERQEALRRAYYEQRHAEALRRAEYQTRQLRISKSATTSPVMKPGLVLGNDLSDRSFFPFSSMNPGHPGRPHGLFEEEQMQKAKRRLSGPGWQFTTPSGSASPQMPSMSRPPSGSGLVQSRSSGHLVETMMKHHGPSGWGAPHHHPYALPAHPHHPRHQHGVNRLSRGAEEPSQTPSPMSSDSEPLPSAAMSGYPPQQQHRGGAIVPQSPPSSSRRIFGFHSTSASGEHSPPHHYAPGPRSANASIELGNHTPAFTPSTSPFLGPLRTLNIHSTNPSRAPSPVLLPPPGYPSNGHKEEDNYGHFGPYSRNSSTGGFTFGSPTQQHQGGALHRAMLNKSSSSQGLGLNGIGQPFQYQMLPHNQSFTDKSGPGALLVSGGSSAIGSNVTTPQLSSGTASGISSTGSSPPGPVGGLHGGIPGSTARLSRSAANSRAPSPERGQFARPTNNPPHHHLAHSVRMAFGMTPIHAGWRVLVLESEGKGECEYEWAFDSLVPTRSGPGSAAPTAAVLLIDDVVSLYALECLTGQPPSFQREWKWEQCKSKWKWKWECDQSEGYHPIRVFTFTFAFALDATLAVELAPDHAPPDQDPFDEPAVAEEGQGVWVWRGFWDDQCVE</sequence>
<dbReference type="OrthoDB" id="654211at2759"/>
<evidence type="ECO:0000313" key="12">
    <source>
        <dbReference type="EMBL" id="TEB30674.1"/>
    </source>
</evidence>
<dbReference type="SUPFAM" id="SSF57667">
    <property type="entry name" value="beta-beta-alpha zinc fingers"/>
    <property type="match status" value="1"/>
</dbReference>
<evidence type="ECO:0000256" key="9">
    <source>
        <dbReference type="PROSITE-ProRule" id="PRU00042"/>
    </source>
</evidence>
<keyword evidence="6" id="KW-0805">Transcription regulation</keyword>
<feature type="compositionally biased region" description="Polar residues" evidence="10">
    <location>
        <begin position="433"/>
        <end position="449"/>
    </location>
</feature>
<evidence type="ECO:0000256" key="5">
    <source>
        <dbReference type="ARBA" id="ARBA00022833"/>
    </source>
</evidence>
<feature type="compositionally biased region" description="Basic residues" evidence="10">
    <location>
        <begin position="364"/>
        <end position="383"/>
    </location>
</feature>
<evidence type="ECO:0000256" key="7">
    <source>
        <dbReference type="ARBA" id="ARBA00023163"/>
    </source>
</evidence>
<evidence type="ECO:0000256" key="3">
    <source>
        <dbReference type="ARBA" id="ARBA00022737"/>
    </source>
</evidence>
<evidence type="ECO:0000256" key="2">
    <source>
        <dbReference type="ARBA" id="ARBA00022723"/>
    </source>
</evidence>
<dbReference type="EMBL" id="QPFP01000022">
    <property type="protein sequence ID" value="TEB30674.1"/>
    <property type="molecule type" value="Genomic_DNA"/>
</dbReference>
<feature type="compositionally biased region" description="Polar residues" evidence="10">
    <location>
        <begin position="394"/>
        <end position="405"/>
    </location>
</feature>
<dbReference type="GO" id="GO:0000981">
    <property type="term" value="F:DNA-binding transcription factor activity, RNA polymerase II-specific"/>
    <property type="evidence" value="ECO:0007669"/>
    <property type="project" value="UniProtKB-ARBA"/>
</dbReference>
<evidence type="ECO:0000259" key="11">
    <source>
        <dbReference type="PROSITE" id="PS50157"/>
    </source>
</evidence>
<reference evidence="12 13" key="1">
    <citation type="journal article" date="2019" name="Nat. Ecol. Evol.">
        <title>Megaphylogeny resolves global patterns of mushroom evolution.</title>
        <authorList>
            <person name="Varga T."/>
            <person name="Krizsan K."/>
            <person name="Foldi C."/>
            <person name="Dima B."/>
            <person name="Sanchez-Garcia M."/>
            <person name="Sanchez-Ramirez S."/>
            <person name="Szollosi G.J."/>
            <person name="Szarkandi J.G."/>
            <person name="Papp V."/>
            <person name="Albert L."/>
            <person name="Andreopoulos W."/>
            <person name="Angelini C."/>
            <person name="Antonin V."/>
            <person name="Barry K.W."/>
            <person name="Bougher N.L."/>
            <person name="Buchanan P."/>
            <person name="Buyck B."/>
            <person name="Bense V."/>
            <person name="Catcheside P."/>
            <person name="Chovatia M."/>
            <person name="Cooper J."/>
            <person name="Damon W."/>
            <person name="Desjardin D."/>
            <person name="Finy P."/>
            <person name="Geml J."/>
            <person name="Haridas S."/>
            <person name="Hughes K."/>
            <person name="Justo A."/>
            <person name="Karasinski D."/>
            <person name="Kautmanova I."/>
            <person name="Kiss B."/>
            <person name="Kocsube S."/>
            <person name="Kotiranta H."/>
            <person name="LaButti K.M."/>
            <person name="Lechner B.E."/>
            <person name="Liimatainen K."/>
            <person name="Lipzen A."/>
            <person name="Lukacs Z."/>
            <person name="Mihaltcheva S."/>
            <person name="Morgado L.N."/>
            <person name="Niskanen T."/>
            <person name="Noordeloos M.E."/>
            <person name="Ohm R.A."/>
            <person name="Ortiz-Santana B."/>
            <person name="Ovrebo C."/>
            <person name="Racz N."/>
            <person name="Riley R."/>
            <person name="Savchenko A."/>
            <person name="Shiryaev A."/>
            <person name="Soop K."/>
            <person name="Spirin V."/>
            <person name="Szebenyi C."/>
            <person name="Tomsovsky M."/>
            <person name="Tulloss R.E."/>
            <person name="Uehling J."/>
            <person name="Grigoriev I.V."/>
            <person name="Vagvolgyi C."/>
            <person name="Papp T."/>
            <person name="Martin F.M."/>
            <person name="Miettinen O."/>
            <person name="Hibbett D.S."/>
            <person name="Nagy L.G."/>
        </authorList>
    </citation>
    <scope>NUCLEOTIDE SEQUENCE [LARGE SCALE GENOMIC DNA]</scope>
    <source>
        <strain evidence="12 13">FP101781</strain>
    </source>
</reference>
<proteinExistence type="predicted"/>
<feature type="region of interest" description="Disordered" evidence="10">
    <location>
        <begin position="1"/>
        <end position="23"/>
    </location>
</feature>
<feature type="compositionally biased region" description="Low complexity" evidence="10">
    <location>
        <begin position="201"/>
        <end position="211"/>
    </location>
</feature>
<evidence type="ECO:0000256" key="4">
    <source>
        <dbReference type="ARBA" id="ARBA00022771"/>
    </source>
</evidence>
<dbReference type="InterPro" id="IPR036236">
    <property type="entry name" value="Znf_C2H2_sf"/>
</dbReference>
<feature type="compositionally biased region" description="Low complexity" evidence="10">
    <location>
        <begin position="641"/>
        <end position="660"/>
    </location>
</feature>
<keyword evidence="13" id="KW-1185">Reference proteome</keyword>
<feature type="domain" description="C2H2-type" evidence="11">
    <location>
        <begin position="23"/>
        <end position="52"/>
    </location>
</feature>
<dbReference type="FunFam" id="3.30.160.60:FF:000125">
    <property type="entry name" value="Putative zinc finger protein 143"/>
    <property type="match status" value="1"/>
</dbReference>
<keyword evidence="2" id="KW-0479">Metal-binding</keyword>
<organism evidence="12 13">
    <name type="scientific">Coprinellus micaceus</name>
    <name type="common">Glistening ink-cap mushroom</name>
    <name type="synonym">Coprinus micaceus</name>
    <dbReference type="NCBI Taxonomy" id="71717"/>
    <lineage>
        <taxon>Eukaryota</taxon>
        <taxon>Fungi</taxon>
        <taxon>Dikarya</taxon>
        <taxon>Basidiomycota</taxon>
        <taxon>Agaricomycotina</taxon>
        <taxon>Agaricomycetes</taxon>
        <taxon>Agaricomycetidae</taxon>
        <taxon>Agaricales</taxon>
        <taxon>Agaricineae</taxon>
        <taxon>Psathyrellaceae</taxon>
        <taxon>Coprinellus</taxon>
    </lineage>
</organism>
<keyword evidence="3" id="KW-0677">Repeat</keyword>
<dbReference type="GO" id="GO:0005737">
    <property type="term" value="C:cytoplasm"/>
    <property type="evidence" value="ECO:0007669"/>
    <property type="project" value="TreeGrafter"/>
</dbReference>
<name>A0A4Y7T9N4_COPMI</name>